<comment type="subcellular location">
    <subcellularLocation>
        <location evidence="1">Nucleus</location>
    </subcellularLocation>
</comment>
<dbReference type="Pfam" id="PF05997">
    <property type="entry name" value="Nop52"/>
    <property type="match status" value="1"/>
</dbReference>
<protein>
    <submittedName>
        <fullName evidence="6">Nucleolar protein NOP52 variant</fullName>
    </submittedName>
</protein>
<keyword evidence="7" id="KW-1185">Reference proteome</keyword>
<evidence type="ECO:0000256" key="3">
    <source>
        <dbReference type="ARBA" id="ARBA00022552"/>
    </source>
</evidence>
<keyword evidence="3" id="KW-0698">rRNA processing</keyword>
<proteinExistence type="inferred from homology"/>
<evidence type="ECO:0000256" key="5">
    <source>
        <dbReference type="SAM" id="MobiDB-lite"/>
    </source>
</evidence>
<gene>
    <name evidence="6" type="ORF">MGU_08766</name>
</gene>
<sequence length="275" mass="30353">MAAAEAQMPFIKNLASSGNPPPAPRAPSASITWLTCSKNPITDRKLRTQSLATLQTYLSSRTGLPAADALKLWTGLYYALWMTDRPRPQQALAADLANLVLDVPAACAAPLASGFWSVLSRQWASIDALRMDKFLLLVRRAFAAQVRFARGRAWAGEQVDRMLDVWRRLAFDADDEDGVSLGLRLHVLDLWVDELEREKALGPAGDGEDDAARDEWVRRVGDMVDALRASPVKSVRNRASESYADERLPWGTRESDGEGQGEDEDEDEGWGGIED</sequence>
<dbReference type="GO" id="GO:0005634">
    <property type="term" value="C:nucleus"/>
    <property type="evidence" value="ECO:0007669"/>
    <property type="project" value="UniProtKB-SubCell"/>
</dbReference>
<dbReference type="GO" id="GO:0030688">
    <property type="term" value="C:preribosome, small subunit precursor"/>
    <property type="evidence" value="ECO:0007669"/>
    <property type="project" value="InterPro"/>
</dbReference>
<feature type="region of interest" description="Disordered" evidence="5">
    <location>
        <begin position="233"/>
        <end position="275"/>
    </location>
</feature>
<name>A0A0B4GAZ8_METGA</name>
<accession>A0A0B4GAZ8</accession>
<dbReference type="PANTHER" id="PTHR13026:SF0">
    <property type="entry name" value="RIBOSOMAL RNA PROCESSING 1B"/>
    <property type="match status" value="1"/>
</dbReference>
<organism evidence="6 7">
    <name type="scientific">Metarhizium guizhouense (strain ARSEF 977)</name>
    <dbReference type="NCBI Taxonomy" id="1276136"/>
    <lineage>
        <taxon>Eukaryota</taxon>
        <taxon>Fungi</taxon>
        <taxon>Dikarya</taxon>
        <taxon>Ascomycota</taxon>
        <taxon>Pezizomycotina</taxon>
        <taxon>Sordariomycetes</taxon>
        <taxon>Hypocreomycetidae</taxon>
        <taxon>Hypocreales</taxon>
        <taxon>Clavicipitaceae</taxon>
        <taxon>Metarhizium</taxon>
    </lineage>
</organism>
<evidence type="ECO:0000256" key="2">
    <source>
        <dbReference type="ARBA" id="ARBA00006374"/>
    </source>
</evidence>
<dbReference type="EMBL" id="AZNH01000049">
    <property type="protein sequence ID" value="KID84000.1"/>
    <property type="molecule type" value="Genomic_DNA"/>
</dbReference>
<evidence type="ECO:0000313" key="7">
    <source>
        <dbReference type="Proteomes" id="UP000031192"/>
    </source>
</evidence>
<dbReference type="AlphaFoldDB" id="A0A0B4GAZ8"/>
<evidence type="ECO:0000256" key="1">
    <source>
        <dbReference type="ARBA" id="ARBA00004123"/>
    </source>
</evidence>
<dbReference type="PANTHER" id="PTHR13026">
    <property type="entry name" value="NNP-1 PROTEIN NOVEL NUCLEAR PROTEIN 1 NOP52"/>
    <property type="match status" value="1"/>
</dbReference>
<keyword evidence="4" id="KW-0539">Nucleus</keyword>
<evidence type="ECO:0000313" key="6">
    <source>
        <dbReference type="EMBL" id="KID84000.1"/>
    </source>
</evidence>
<evidence type="ECO:0000256" key="4">
    <source>
        <dbReference type="ARBA" id="ARBA00023242"/>
    </source>
</evidence>
<dbReference type="OrthoDB" id="2019504at2759"/>
<comment type="similarity">
    <text evidence="2">Belongs to the RRP1 family.</text>
</comment>
<comment type="caution">
    <text evidence="6">The sequence shown here is derived from an EMBL/GenBank/DDBJ whole genome shotgun (WGS) entry which is preliminary data.</text>
</comment>
<feature type="compositionally biased region" description="Basic and acidic residues" evidence="5">
    <location>
        <begin position="244"/>
        <end position="256"/>
    </location>
</feature>
<dbReference type="Proteomes" id="UP000031192">
    <property type="component" value="Unassembled WGS sequence"/>
</dbReference>
<feature type="compositionally biased region" description="Acidic residues" evidence="5">
    <location>
        <begin position="257"/>
        <end position="275"/>
    </location>
</feature>
<reference evidence="6 7" key="1">
    <citation type="journal article" date="2014" name="Proc. Natl. Acad. Sci. U.S.A.">
        <title>Trajectory and genomic determinants of fungal-pathogen speciation and host adaptation.</title>
        <authorList>
            <person name="Hu X."/>
            <person name="Xiao G."/>
            <person name="Zheng P."/>
            <person name="Shang Y."/>
            <person name="Su Y."/>
            <person name="Zhang X."/>
            <person name="Liu X."/>
            <person name="Zhan S."/>
            <person name="St Leger R.J."/>
            <person name="Wang C."/>
        </authorList>
    </citation>
    <scope>NUCLEOTIDE SEQUENCE [LARGE SCALE GENOMIC DNA]</scope>
    <source>
        <strain evidence="6 7">ARSEF 977</strain>
    </source>
</reference>
<dbReference type="InterPro" id="IPR010301">
    <property type="entry name" value="RRP1"/>
</dbReference>
<dbReference type="GO" id="GO:0006364">
    <property type="term" value="P:rRNA processing"/>
    <property type="evidence" value="ECO:0007669"/>
    <property type="project" value="UniProtKB-KW"/>
</dbReference>
<dbReference type="HOGENOM" id="CLU_022876_0_0_1"/>